<dbReference type="EMBL" id="KZ613865">
    <property type="protein sequence ID" value="PMD54474.1"/>
    <property type="molecule type" value="Genomic_DNA"/>
</dbReference>
<keyword evidence="1" id="KW-0812">Transmembrane</keyword>
<keyword evidence="1" id="KW-0472">Membrane</keyword>
<dbReference type="InParanoid" id="A0A2J6SUM2"/>
<dbReference type="RefSeq" id="XP_024731378.1">
    <property type="nucleotide sequence ID" value="XM_024881286.1"/>
</dbReference>
<evidence type="ECO:0000313" key="2">
    <source>
        <dbReference type="EMBL" id="PMD54474.1"/>
    </source>
</evidence>
<sequence>MELENIDIEKGKQNNPSEFLNLWMPKMETPSTKGALEAILEVLSQEVGGDEERRDGRRALRRMLFWWIFNRISVLLSLMTLAKFTLVPRMRMKKIRWLENPCAFDTGNLLRGLQF</sequence>
<evidence type="ECO:0000256" key="1">
    <source>
        <dbReference type="SAM" id="Phobius"/>
    </source>
</evidence>
<dbReference type="GeneID" id="36589363"/>
<keyword evidence="3" id="KW-1185">Reference proteome</keyword>
<evidence type="ECO:0000313" key="3">
    <source>
        <dbReference type="Proteomes" id="UP000235371"/>
    </source>
</evidence>
<name>A0A2J6SUM2_9HELO</name>
<reference evidence="2 3" key="1">
    <citation type="submission" date="2016-04" db="EMBL/GenBank/DDBJ databases">
        <title>A degradative enzymes factory behind the ericoid mycorrhizal symbiosis.</title>
        <authorList>
            <consortium name="DOE Joint Genome Institute"/>
            <person name="Martino E."/>
            <person name="Morin E."/>
            <person name="Grelet G."/>
            <person name="Kuo A."/>
            <person name="Kohler A."/>
            <person name="Daghino S."/>
            <person name="Barry K."/>
            <person name="Choi C."/>
            <person name="Cichocki N."/>
            <person name="Clum A."/>
            <person name="Copeland A."/>
            <person name="Hainaut M."/>
            <person name="Haridas S."/>
            <person name="Labutti K."/>
            <person name="Lindquist E."/>
            <person name="Lipzen A."/>
            <person name="Khouja H.-R."/>
            <person name="Murat C."/>
            <person name="Ohm R."/>
            <person name="Olson A."/>
            <person name="Spatafora J."/>
            <person name="Veneault-Fourrey C."/>
            <person name="Henrissat B."/>
            <person name="Grigoriev I."/>
            <person name="Martin F."/>
            <person name="Perotto S."/>
        </authorList>
    </citation>
    <scope>NUCLEOTIDE SEQUENCE [LARGE SCALE GENOMIC DNA]</scope>
    <source>
        <strain evidence="2 3">E</strain>
    </source>
</reference>
<proteinExistence type="predicted"/>
<gene>
    <name evidence="2" type="ORF">K444DRAFT_618295</name>
</gene>
<dbReference type="Proteomes" id="UP000235371">
    <property type="component" value="Unassembled WGS sequence"/>
</dbReference>
<keyword evidence="1" id="KW-1133">Transmembrane helix</keyword>
<organism evidence="2 3">
    <name type="scientific">Hyaloscypha bicolor E</name>
    <dbReference type="NCBI Taxonomy" id="1095630"/>
    <lineage>
        <taxon>Eukaryota</taxon>
        <taxon>Fungi</taxon>
        <taxon>Dikarya</taxon>
        <taxon>Ascomycota</taxon>
        <taxon>Pezizomycotina</taxon>
        <taxon>Leotiomycetes</taxon>
        <taxon>Helotiales</taxon>
        <taxon>Hyaloscyphaceae</taxon>
        <taxon>Hyaloscypha</taxon>
        <taxon>Hyaloscypha bicolor</taxon>
    </lineage>
</organism>
<protein>
    <submittedName>
        <fullName evidence="2">Uncharacterized protein</fullName>
    </submittedName>
</protein>
<dbReference type="AlphaFoldDB" id="A0A2J6SUM2"/>
<feature type="transmembrane region" description="Helical" evidence="1">
    <location>
        <begin position="64"/>
        <end position="86"/>
    </location>
</feature>
<accession>A0A2J6SUM2</accession>